<dbReference type="Proteomes" id="UP001169242">
    <property type="component" value="Unassembled WGS sequence"/>
</dbReference>
<dbReference type="AlphaFoldDB" id="A0AA42J0P3"/>
<name>A0AA42J0P3_9FIRM</name>
<keyword evidence="2" id="KW-1185">Reference proteome</keyword>
<dbReference type="EMBL" id="JAQIFT010000039">
    <property type="protein sequence ID" value="MDA3731570.1"/>
    <property type="molecule type" value="Genomic_DNA"/>
</dbReference>
<comment type="caution">
    <text evidence="1">The sequence shown here is derived from an EMBL/GenBank/DDBJ whole genome shotgun (WGS) entry which is preliminary data.</text>
</comment>
<organism evidence="1 2">
    <name type="scientific">Holtiella tumoricola</name>
    <dbReference type="NCBI Taxonomy" id="3018743"/>
    <lineage>
        <taxon>Bacteria</taxon>
        <taxon>Bacillati</taxon>
        <taxon>Bacillota</taxon>
        <taxon>Clostridia</taxon>
        <taxon>Lachnospirales</taxon>
        <taxon>Cellulosilyticaceae</taxon>
        <taxon>Holtiella</taxon>
    </lineage>
</organism>
<reference evidence="1" key="1">
    <citation type="journal article" date="2023" name="Int. J. Syst. Evol. Microbiol.">
        <title>&lt;i&gt;Holtiella tumoricola&lt;/i&gt; gen. nov. sp. nov., isolated from a human clinical sample.</title>
        <authorList>
            <person name="Allen-Vercoe E."/>
            <person name="Daigneault M.C."/>
            <person name="Vancuren S.J."/>
            <person name="Cochrane K."/>
            <person name="O'Neal L.L."/>
            <person name="Sankaranarayanan K."/>
            <person name="Lawson P.A."/>
        </authorList>
    </citation>
    <scope>NUCLEOTIDE SEQUENCE</scope>
    <source>
        <strain evidence="1">CC70A</strain>
    </source>
</reference>
<evidence type="ECO:0000313" key="2">
    <source>
        <dbReference type="Proteomes" id="UP001169242"/>
    </source>
</evidence>
<sequence>MSILLNEHKEKAIFRSIRETFVPGKLDAQKEELEQVINAVITPPKVSEVLKFTSGGNKIDIQYKVRTTDKIAPQTGDIVVIDGEDFFIKQVKGYRQISDLKTMYVGRTD</sequence>
<dbReference type="RefSeq" id="WP_271011937.1">
    <property type="nucleotide sequence ID" value="NZ_JAQIFT010000039.1"/>
</dbReference>
<protein>
    <submittedName>
        <fullName evidence="1">Uncharacterized protein</fullName>
    </submittedName>
</protein>
<gene>
    <name evidence="1" type="ORF">PBV87_08795</name>
</gene>
<evidence type="ECO:0000313" key="1">
    <source>
        <dbReference type="EMBL" id="MDA3731570.1"/>
    </source>
</evidence>
<accession>A0AA42J0P3</accession>
<proteinExistence type="predicted"/>